<name>A0AAN7ALZ9_9PEZI</name>
<sequence>MMGNHRSLYDDALQRFTKEITAKYSDSPKDLELLKQFLQERASPEETKVAAETLQKDAGKKYGGKKVGDIEIPDSWIETIMSNIENFVAAGDNLTEGAPESVGLAWYAVKLTLNAIHSNYELYTFFGSGLSDISEIMIMVRHYDRLYDERAKRPNWKPSPLVDKLFQDTTDAYAAVLDFSFVMKRHLTAGSLARIKHGFKDFFGVSKVKFDDKLENVATLKKKILDGSQGAFQDKTLTQLDGMSTTITDIRITVDQIQAAQGIHQKNHEEAVSYFNRLLKDIEDFKASSKRKTRWDYALEEYQSFRATLRPLKGCFKELEKAIDTIHPGTCQWVFEEEAYQDWENSGDDTMLLITGDEGTGKSFVIASIANSINMEPDSDRILLYVTCALTKDSGQEKLPTADNILQTFMYYLYSRAVNKIDKDASLLEDCNAVFQDAKARFDKLPPQQRMGRSSDPEFVEGILGLVSALKRDVVVVLDGINKNLEDSTQETLFETLWQLHESAASELEDNRIQILVGSSSSAHFSKSVERSDNISILDVSEGNQDDLGLVLADFLQSVPGLSSKEQEEAKSAILDKAHSKFSYIFETAIPFMNEPFQRPISKRLAALPGGLADVYSKALRQLSPNYVGLLKTALTWILLSPENRVLTREVMDAFQGTYDIAAEVEEDSAEVDNNDGFPDTTPLEIAQLERAAQSILKLSHDGSLVFPQDLDGLQEFFLDSKTVPEDNSTPSEGEVLCVKCEATNVLHKSLSIDSKDGHLQVTLACIRHLNNPLFQQRAGFLSLQMDTEEIEGSEPVKNEEEEPVQDIGERFDAAVQAEESQDEEDIVEHIFYDTEMSHPDDEHSQQASDTEDDASGDVRYEVRYWSYHLRQAGDFWAEEDREQSDTWKQLMVELDKFASNQQVFHAWQASYPEQPQDDAFSLTTGPYDVLHVAAYLGLTSWARRLLAVGADVNGVSGGFTPIHAAASRGSRLEMMQLLLSQGADVNTKSSHGLNALHYWIRENPGLEGVRLLLQHGADPRIVSDPHNETALHYFSKKGEDPGVLKLLLEAGADINAVETQAFFPPLHFLLYFRREAPSALLKAFIEHGADVNMENAISSRALHIAAALGQGRNLEILLESTVEEIDDPDLHGTTALQDAIYQGSTECARILLENGADPEISDKLQRTSLHTAVRRGFIDIAKLLVAHGCKLNPLDIHGWSPFFCALLGVRDSSAETAALLLDALLKSDVSLAEINKPSRSGRTALRQAATRGFDDVVLKLTRAAEERNDAAGLAIDAQDAKKGMTALHRAASGGHLESVRLLLQAKADTTIKDSRGRTALVLAYDQWAVAGGKSSYEETVSLLIEAHPPAAVNDAELIAVCATNGSTKLLKQLWLLGADLSRPDKFGWTPLELSRNSSSTGAVSFLQQQATWVKLLPARWSSQFPATTIVGAQSILDDGVAILHKSTRQVCITTDRPIPPRLERYYFEITVRDLPGTVKGNKDAFFNLAIGFASIGGAGIAYPGSEPRESAPSAKSWGYDTRIGGLYSSNEDDLDFDEPQRIEVGDTVGCGVDLGSGEVWATRNGVKLGSLDGVQGRLFPLIGLREPIYFETNFGTSDSTKFLWDPEHDVDMSEGEEDDNDDKDSEGEGTSDEEKQSEDEDVRE</sequence>
<reference evidence="6" key="2">
    <citation type="submission" date="2023-05" db="EMBL/GenBank/DDBJ databases">
        <authorList>
            <consortium name="Lawrence Berkeley National Laboratory"/>
            <person name="Steindorff A."/>
            <person name="Hensen N."/>
            <person name="Bonometti L."/>
            <person name="Westerberg I."/>
            <person name="Brannstrom I.O."/>
            <person name="Guillou S."/>
            <person name="Cros-Aarteil S."/>
            <person name="Calhoun S."/>
            <person name="Haridas S."/>
            <person name="Kuo A."/>
            <person name="Mondo S."/>
            <person name="Pangilinan J."/>
            <person name="Riley R."/>
            <person name="Labutti K."/>
            <person name="Andreopoulos B."/>
            <person name="Lipzen A."/>
            <person name="Chen C."/>
            <person name="Yanf M."/>
            <person name="Daum C."/>
            <person name="Ng V."/>
            <person name="Clum A."/>
            <person name="Ohm R."/>
            <person name="Martin F."/>
            <person name="Silar P."/>
            <person name="Natvig D."/>
            <person name="Lalanne C."/>
            <person name="Gautier V."/>
            <person name="Ament-Velasquez S.L."/>
            <person name="Kruys A."/>
            <person name="Hutchinson M.I."/>
            <person name="Powell A.J."/>
            <person name="Barry K."/>
            <person name="Miller A.N."/>
            <person name="Grigoriev I.V."/>
            <person name="Debuchy R."/>
            <person name="Gladieux P."/>
            <person name="Thoren M.H."/>
            <person name="Johannesson H."/>
        </authorList>
    </citation>
    <scope>NUCLEOTIDE SEQUENCE</scope>
    <source>
        <strain evidence="6">PSN309</strain>
    </source>
</reference>
<dbReference type="InterPro" id="IPR036770">
    <property type="entry name" value="Ankyrin_rpt-contain_sf"/>
</dbReference>
<dbReference type="InterPro" id="IPR056884">
    <property type="entry name" value="NPHP3-like_N"/>
</dbReference>
<dbReference type="InterPro" id="IPR013320">
    <property type="entry name" value="ConA-like_dom_sf"/>
</dbReference>
<dbReference type="InterPro" id="IPR027417">
    <property type="entry name" value="P-loop_NTPase"/>
</dbReference>
<dbReference type="CDD" id="cd12885">
    <property type="entry name" value="SPRY_RanBP_like"/>
    <property type="match status" value="1"/>
</dbReference>
<dbReference type="PANTHER" id="PTHR24123">
    <property type="entry name" value="ANKYRIN REPEAT-CONTAINING"/>
    <property type="match status" value="1"/>
</dbReference>
<dbReference type="InterPro" id="IPR051165">
    <property type="entry name" value="Multifunctional_ANK_Repeat"/>
</dbReference>
<evidence type="ECO:0000259" key="5">
    <source>
        <dbReference type="PROSITE" id="PS50188"/>
    </source>
</evidence>
<dbReference type="Pfam" id="PF00023">
    <property type="entry name" value="Ank"/>
    <property type="match status" value="1"/>
</dbReference>
<dbReference type="Pfam" id="PF12796">
    <property type="entry name" value="Ank_2"/>
    <property type="match status" value="3"/>
</dbReference>
<feature type="repeat" description="ANK" evidence="3">
    <location>
        <begin position="1027"/>
        <end position="1060"/>
    </location>
</feature>
<evidence type="ECO:0000256" key="4">
    <source>
        <dbReference type="SAM" id="MobiDB-lite"/>
    </source>
</evidence>
<evidence type="ECO:0000256" key="1">
    <source>
        <dbReference type="ARBA" id="ARBA00022737"/>
    </source>
</evidence>
<feature type="repeat" description="ANK" evidence="3">
    <location>
        <begin position="1283"/>
        <end position="1315"/>
    </location>
</feature>
<keyword evidence="7" id="KW-1185">Reference proteome</keyword>
<dbReference type="SUPFAM" id="SSF48403">
    <property type="entry name" value="Ankyrin repeat"/>
    <property type="match status" value="3"/>
</dbReference>
<dbReference type="PROSITE" id="PS50188">
    <property type="entry name" value="B302_SPRY"/>
    <property type="match status" value="1"/>
</dbReference>
<dbReference type="SUPFAM" id="SSF49899">
    <property type="entry name" value="Concanavalin A-like lectins/glucanases"/>
    <property type="match status" value="1"/>
</dbReference>
<dbReference type="PANTHER" id="PTHR24123:SF33">
    <property type="entry name" value="PROTEIN HOS4"/>
    <property type="match status" value="1"/>
</dbReference>
<gene>
    <name evidence="6" type="ORF">QBC35DRAFT_488009</name>
</gene>
<dbReference type="Proteomes" id="UP001302126">
    <property type="component" value="Unassembled WGS sequence"/>
</dbReference>
<feature type="region of interest" description="Disordered" evidence="4">
    <location>
        <begin position="1601"/>
        <end position="1645"/>
    </location>
</feature>
<feature type="repeat" description="ANK" evidence="3">
    <location>
        <begin position="1165"/>
        <end position="1197"/>
    </location>
</feature>
<protein>
    <recommendedName>
        <fullName evidence="5">B30.2/SPRY domain-containing protein</fullName>
    </recommendedName>
</protein>
<evidence type="ECO:0000313" key="6">
    <source>
        <dbReference type="EMBL" id="KAK4191017.1"/>
    </source>
</evidence>
<dbReference type="PROSITE" id="PS50297">
    <property type="entry name" value="ANK_REP_REGION"/>
    <property type="match status" value="5"/>
</dbReference>
<dbReference type="SMART" id="SM00449">
    <property type="entry name" value="SPRY"/>
    <property type="match status" value="1"/>
</dbReference>
<dbReference type="EMBL" id="MU864361">
    <property type="protein sequence ID" value="KAK4191017.1"/>
    <property type="molecule type" value="Genomic_DNA"/>
</dbReference>
<feature type="repeat" description="ANK" evidence="3">
    <location>
        <begin position="1132"/>
        <end position="1164"/>
    </location>
</feature>
<dbReference type="Gene3D" id="2.60.120.920">
    <property type="match status" value="1"/>
</dbReference>
<dbReference type="Pfam" id="PF00622">
    <property type="entry name" value="SPRY"/>
    <property type="match status" value="1"/>
</dbReference>
<keyword evidence="2 3" id="KW-0040">ANK repeat</keyword>
<dbReference type="PROSITE" id="PS50088">
    <property type="entry name" value="ANK_REPEAT"/>
    <property type="match status" value="5"/>
</dbReference>
<dbReference type="InterPro" id="IPR002110">
    <property type="entry name" value="Ankyrin_rpt"/>
</dbReference>
<feature type="domain" description="B30.2/SPRY" evidence="5">
    <location>
        <begin position="1403"/>
        <end position="1600"/>
    </location>
</feature>
<evidence type="ECO:0000313" key="7">
    <source>
        <dbReference type="Proteomes" id="UP001302126"/>
    </source>
</evidence>
<accession>A0AAN7ALZ9</accession>
<dbReference type="SUPFAM" id="SSF52540">
    <property type="entry name" value="P-loop containing nucleoside triphosphate hydrolases"/>
    <property type="match status" value="1"/>
</dbReference>
<dbReference type="SMART" id="SM00248">
    <property type="entry name" value="ANK"/>
    <property type="match status" value="11"/>
</dbReference>
<dbReference type="Gene3D" id="3.40.50.300">
    <property type="entry name" value="P-loop containing nucleotide triphosphate hydrolases"/>
    <property type="match status" value="1"/>
</dbReference>
<keyword evidence="1" id="KW-0677">Repeat</keyword>
<dbReference type="InterPro" id="IPR003877">
    <property type="entry name" value="SPRY_dom"/>
</dbReference>
<evidence type="ECO:0000256" key="2">
    <source>
        <dbReference type="ARBA" id="ARBA00023043"/>
    </source>
</evidence>
<comment type="caution">
    <text evidence="6">The sequence shown here is derived from an EMBL/GenBank/DDBJ whole genome shotgun (WGS) entry which is preliminary data.</text>
</comment>
<dbReference type="PROSITE" id="PS00675">
    <property type="entry name" value="SIGMA54_INTERACT_1"/>
    <property type="match status" value="1"/>
</dbReference>
<feature type="repeat" description="ANK" evidence="3">
    <location>
        <begin position="958"/>
        <end position="991"/>
    </location>
</feature>
<proteinExistence type="predicted"/>
<dbReference type="InterPro" id="IPR043136">
    <property type="entry name" value="B30.2/SPRY_sf"/>
</dbReference>
<organism evidence="6 7">
    <name type="scientific">Podospora australis</name>
    <dbReference type="NCBI Taxonomy" id="1536484"/>
    <lineage>
        <taxon>Eukaryota</taxon>
        <taxon>Fungi</taxon>
        <taxon>Dikarya</taxon>
        <taxon>Ascomycota</taxon>
        <taxon>Pezizomycotina</taxon>
        <taxon>Sordariomycetes</taxon>
        <taxon>Sordariomycetidae</taxon>
        <taxon>Sordariales</taxon>
        <taxon>Podosporaceae</taxon>
        <taxon>Podospora</taxon>
    </lineage>
</organism>
<dbReference type="InterPro" id="IPR001870">
    <property type="entry name" value="B30.2/SPRY"/>
</dbReference>
<dbReference type="Pfam" id="PF24883">
    <property type="entry name" value="NPHP3_N"/>
    <property type="match status" value="1"/>
</dbReference>
<evidence type="ECO:0000256" key="3">
    <source>
        <dbReference type="PROSITE-ProRule" id="PRU00023"/>
    </source>
</evidence>
<feature type="compositionally biased region" description="Acidic residues" evidence="4">
    <location>
        <begin position="1613"/>
        <end position="1645"/>
    </location>
</feature>
<dbReference type="Gene3D" id="1.25.40.20">
    <property type="entry name" value="Ankyrin repeat-containing domain"/>
    <property type="match status" value="3"/>
</dbReference>
<dbReference type="InterPro" id="IPR025662">
    <property type="entry name" value="Sigma_54_int_dom_ATP-bd_1"/>
</dbReference>
<reference evidence="6" key="1">
    <citation type="journal article" date="2023" name="Mol. Phylogenet. Evol.">
        <title>Genome-scale phylogeny and comparative genomics of the fungal order Sordariales.</title>
        <authorList>
            <person name="Hensen N."/>
            <person name="Bonometti L."/>
            <person name="Westerberg I."/>
            <person name="Brannstrom I.O."/>
            <person name="Guillou S."/>
            <person name="Cros-Aarteil S."/>
            <person name="Calhoun S."/>
            <person name="Haridas S."/>
            <person name="Kuo A."/>
            <person name="Mondo S."/>
            <person name="Pangilinan J."/>
            <person name="Riley R."/>
            <person name="LaButti K."/>
            <person name="Andreopoulos B."/>
            <person name="Lipzen A."/>
            <person name="Chen C."/>
            <person name="Yan M."/>
            <person name="Daum C."/>
            <person name="Ng V."/>
            <person name="Clum A."/>
            <person name="Steindorff A."/>
            <person name="Ohm R.A."/>
            <person name="Martin F."/>
            <person name="Silar P."/>
            <person name="Natvig D.O."/>
            <person name="Lalanne C."/>
            <person name="Gautier V."/>
            <person name="Ament-Velasquez S.L."/>
            <person name="Kruys A."/>
            <person name="Hutchinson M.I."/>
            <person name="Powell A.J."/>
            <person name="Barry K."/>
            <person name="Miller A.N."/>
            <person name="Grigoriev I.V."/>
            <person name="Debuchy R."/>
            <person name="Gladieux P."/>
            <person name="Hiltunen Thoren M."/>
            <person name="Johannesson H."/>
        </authorList>
    </citation>
    <scope>NUCLEOTIDE SEQUENCE</scope>
    <source>
        <strain evidence="6">PSN309</strain>
    </source>
</reference>
<dbReference type="InterPro" id="IPR044736">
    <property type="entry name" value="Gid1/RanBPM/SPLA_SPRY"/>
</dbReference>